<organism evidence="6 7">
    <name type="scientific">Actinoallomurus acaciae</name>
    <dbReference type="NCBI Taxonomy" id="502577"/>
    <lineage>
        <taxon>Bacteria</taxon>
        <taxon>Bacillati</taxon>
        <taxon>Actinomycetota</taxon>
        <taxon>Actinomycetes</taxon>
        <taxon>Streptosporangiales</taxon>
        <taxon>Thermomonosporaceae</taxon>
        <taxon>Actinoallomurus</taxon>
    </lineage>
</organism>
<protein>
    <submittedName>
        <fullName evidence="6">GntR family transcriptional regulator</fullName>
    </submittedName>
</protein>
<dbReference type="InterPro" id="IPR000524">
    <property type="entry name" value="Tscrpt_reg_HTH_GntR"/>
</dbReference>
<dbReference type="Proteomes" id="UP001589627">
    <property type="component" value="Unassembled WGS sequence"/>
</dbReference>
<name>A0ABV5YR97_9ACTN</name>
<gene>
    <name evidence="6" type="ORF">ACFFNX_30865</name>
</gene>
<reference evidence="6 7" key="1">
    <citation type="submission" date="2024-09" db="EMBL/GenBank/DDBJ databases">
        <authorList>
            <person name="Sun Q."/>
            <person name="Mori K."/>
        </authorList>
    </citation>
    <scope>NUCLEOTIDE SEQUENCE [LARGE SCALE GENOMIC DNA]</scope>
    <source>
        <strain evidence="6 7">TBRC 0563</strain>
    </source>
</reference>
<feature type="domain" description="HTH gntR-type" evidence="5">
    <location>
        <begin position="133"/>
        <end position="169"/>
    </location>
</feature>
<evidence type="ECO:0000313" key="7">
    <source>
        <dbReference type="Proteomes" id="UP001589627"/>
    </source>
</evidence>
<keyword evidence="3" id="KW-0804">Transcription</keyword>
<comment type="caution">
    <text evidence="6">The sequence shown here is derived from an EMBL/GenBank/DDBJ whole genome shotgun (WGS) entry which is preliminary data.</text>
</comment>
<sequence length="176" mass="18683">MRSKRPRGSRQDRRRSRGRRGPGVSSPTPSATRSVKGGCRSGWTSGLGGRICTSSTRTRPSGSRRRPAVRTLSLSGRGVPIVGELGLPGWSPHGLCRELEAEGPLVDTASGVGRVLRTARQADKNSRCRRIAAIEAGEYPPGSQLPGEGHLTDQFGAFRNTIRPALANSTAEASSK</sequence>
<evidence type="ECO:0000256" key="4">
    <source>
        <dbReference type="SAM" id="MobiDB-lite"/>
    </source>
</evidence>
<feature type="compositionally biased region" description="Basic residues" evidence="4">
    <location>
        <begin position="1"/>
        <end position="20"/>
    </location>
</feature>
<dbReference type="Gene3D" id="1.10.10.10">
    <property type="entry name" value="Winged helix-like DNA-binding domain superfamily/Winged helix DNA-binding domain"/>
    <property type="match status" value="1"/>
</dbReference>
<evidence type="ECO:0000313" key="6">
    <source>
        <dbReference type="EMBL" id="MFB9836584.1"/>
    </source>
</evidence>
<evidence type="ECO:0000259" key="5">
    <source>
        <dbReference type="Pfam" id="PF00392"/>
    </source>
</evidence>
<feature type="region of interest" description="Disordered" evidence="4">
    <location>
        <begin position="1"/>
        <end position="68"/>
    </location>
</feature>
<proteinExistence type="predicted"/>
<dbReference type="InterPro" id="IPR036390">
    <property type="entry name" value="WH_DNA-bd_sf"/>
</dbReference>
<keyword evidence="1" id="KW-0805">Transcription regulation</keyword>
<accession>A0ABV5YR97</accession>
<dbReference type="SUPFAM" id="SSF46785">
    <property type="entry name" value="Winged helix' DNA-binding domain"/>
    <property type="match status" value="1"/>
</dbReference>
<evidence type="ECO:0000256" key="2">
    <source>
        <dbReference type="ARBA" id="ARBA00023125"/>
    </source>
</evidence>
<dbReference type="InterPro" id="IPR036388">
    <property type="entry name" value="WH-like_DNA-bd_sf"/>
</dbReference>
<evidence type="ECO:0000256" key="1">
    <source>
        <dbReference type="ARBA" id="ARBA00023015"/>
    </source>
</evidence>
<evidence type="ECO:0000256" key="3">
    <source>
        <dbReference type="ARBA" id="ARBA00023163"/>
    </source>
</evidence>
<keyword evidence="2" id="KW-0238">DNA-binding</keyword>
<dbReference type="RefSeq" id="WP_378209396.1">
    <property type="nucleotide sequence ID" value="NZ_JBHLZP010000290.1"/>
</dbReference>
<dbReference type="EMBL" id="JBHLZP010000290">
    <property type="protein sequence ID" value="MFB9836584.1"/>
    <property type="molecule type" value="Genomic_DNA"/>
</dbReference>
<dbReference type="Pfam" id="PF00392">
    <property type="entry name" value="GntR"/>
    <property type="match status" value="1"/>
</dbReference>
<keyword evidence="7" id="KW-1185">Reference proteome</keyword>